<dbReference type="Proteomes" id="UP000722791">
    <property type="component" value="Unassembled WGS sequence"/>
</dbReference>
<sequence length="656" mass="67688">MIRRQKQEQESPRTYPALTSLLTKYKEALGQNILQSNPLATPFPDANASISPDRSPPTGPFLSASTSTLSSPRSPGMCYGATAARQNAGCPFHTVFDASATTSATSIIAASVSATPPSISPALRRGLHLAPPAPANALAGTMSSPRAAAGVANTPNATSPITDLLIQRFGRAQSASHVLQLLEEGRALASQCGCESLQLLLYTAALGAMARCLAAPPAGNPAVEGEGGDAGGGNGGIAPQGDELLELQWTVSEVLREMHGRRWLMSYKKIAAMLASLLVVLPALDWPVDDQRIISDIAARLAPAASAANKLAPVPLGKLCGAFRSLALLAEAASSRGRGFTPDVMREAGSVPDDDLGAKEPIDSPRGPYEYVSGAAASGRGVAPITTGSRSHHLGPSAGSPAGAAPEAHASDLDIASLLRVLVGWCSVKPGRPAPAQPWLRRHAGLVLRTQHAAAAGARLAELQEQLDRLDQKLESLLSEQEHFRAKAHTGVKSPDLSPASVSRMLLPAGCREPWGGAAAAVDTAAAGGSGRKRGGWTAADARLVLQGMGPGAAQAVTTILKAAAAANAEIAGLKQQLEALGVLGELVEQQQLQLQLVADGDLIDLLAALAVCVGNGAGQRLGSLAEAVIMARLEGLAPCQVLQVWCVVRRLTLWR</sequence>
<accession>A0A8J4GM78</accession>
<feature type="coiled-coil region" evidence="1">
    <location>
        <begin position="453"/>
        <end position="487"/>
    </location>
</feature>
<feature type="compositionally biased region" description="Low complexity" evidence="2">
    <location>
        <begin position="395"/>
        <end position="406"/>
    </location>
</feature>
<dbReference type="AlphaFoldDB" id="A0A8J4GM78"/>
<protein>
    <submittedName>
        <fullName evidence="3">Uncharacterized protein</fullName>
    </submittedName>
</protein>
<dbReference type="EMBL" id="BNCQ01000031">
    <property type="protein sequence ID" value="GIM09462.1"/>
    <property type="molecule type" value="Genomic_DNA"/>
</dbReference>
<evidence type="ECO:0000256" key="1">
    <source>
        <dbReference type="SAM" id="Coils"/>
    </source>
</evidence>
<feature type="region of interest" description="Disordered" evidence="2">
    <location>
        <begin position="382"/>
        <end position="406"/>
    </location>
</feature>
<reference evidence="3" key="1">
    <citation type="journal article" date="2021" name="Proc. Natl. Acad. Sci. U.S.A.">
        <title>Three genomes in the algal genus Volvox reveal the fate of a haploid sex-determining region after a transition to homothallism.</title>
        <authorList>
            <person name="Yamamoto K."/>
            <person name="Hamaji T."/>
            <person name="Kawai-Toyooka H."/>
            <person name="Matsuzaki R."/>
            <person name="Takahashi F."/>
            <person name="Nishimura Y."/>
            <person name="Kawachi M."/>
            <person name="Noguchi H."/>
            <person name="Minakuchi Y."/>
            <person name="Umen J.G."/>
            <person name="Toyoda A."/>
            <person name="Nozaki H."/>
        </authorList>
    </citation>
    <scope>NUCLEOTIDE SEQUENCE</scope>
    <source>
        <strain evidence="3">NIES-3785</strain>
    </source>
</reference>
<feature type="region of interest" description="Disordered" evidence="2">
    <location>
        <begin position="44"/>
        <end position="70"/>
    </location>
</feature>
<organism evidence="3 4">
    <name type="scientific">Volvox reticuliferus</name>
    <dbReference type="NCBI Taxonomy" id="1737510"/>
    <lineage>
        <taxon>Eukaryota</taxon>
        <taxon>Viridiplantae</taxon>
        <taxon>Chlorophyta</taxon>
        <taxon>core chlorophytes</taxon>
        <taxon>Chlorophyceae</taxon>
        <taxon>CS clade</taxon>
        <taxon>Chlamydomonadales</taxon>
        <taxon>Volvocaceae</taxon>
        <taxon>Volvox</taxon>
    </lineage>
</organism>
<evidence type="ECO:0000256" key="2">
    <source>
        <dbReference type="SAM" id="MobiDB-lite"/>
    </source>
</evidence>
<evidence type="ECO:0000313" key="3">
    <source>
        <dbReference type="EMBL" id="GIM09462.1"/>
    </source>
</evidence>
<proteinExistence type="predicted"/>
<comment type="caution">
    <text evidence="3">The sequence shown here is derived from an EMBL/GenBank/DDBJ whole genome shotgun (WGS) entry which is preliminary data.</text>
</comment>
<evidence type="ECO:0000313" key="4">
    <source>
        <dbReference type="Proteomes" id="UP000722791"/>
    </source>
</evidence>
<feature type="region of interest" description="Disordered" evidence="2">
    <location>
        <begin position="341"/>
        <end position="369"/>
    </location>
</feature>
<gene>
    <name evidence="3" type="ORF">Vretimale_13323</name>
</gene>
<keyword evidence="1" id="KW-0175">Coiled coil</keyword>
<name>A0A8J4GM78_9CHLO</name>